<dbReference type="EMBL" id="FONZ01000005">
    <property type="protein sequence ID" value="SFF33485.1"/>
    <property type="molecule type" value="Genomic_DNA"/>
</dbReference>
<organism evidence="2 3">
    <name type="scientific">Flavimobilis marinus</name>
    <dbReference type="NCBI Taxonomy" id="285351"/>
    <lineage>
        <taxon>Bacteria</taxon>
        <taxon>Bacillati</taxon>
        <taxon>Actinomycetota</taxon>
        <taxon>Actinomycetes</taxon>
        <taxon>Micrococcales</taxon>
        <taxon>Jonesiaceae</taxon>
        <taxon>Flavimobilis</taxon>
    </lineage>
</organism>
<dbReference type="Proteomes" id="UP000198520">
    <property type="component" value="Unassembled WGS sequence"/>
</dbReference>
<sequence>MAAYGGGTVSTGRRTAITAGGLVVVLLLAGCTGDARPPVDTRSADATPLPAPEPEHTRVPMWTPGPTVASEQTVRALELSWPDGTPVEIEVVAPAAVVRAVEGEDFLPFASPVPSTTWPLAVLGDGSMVVRGEQIATEDGERWRDTMGLVGPQVEEPYRPFDMAGVVPGSESTSTLAGTVAVDGQRSVWTMEFEADDGAIGWQVLTADEDGAVSVVASSAEDWGAVHEHALGGPSYINGGPAPIALGGRVYLSIPLDDAAMSSGYGWMLVSRGLVDGDTRVEEVGVWDPVATSDAVYVRGESADGAGDGMTEIRRVDGDPVLLLPAASPMVLDGAAGEWLVLSSPEAVLAVHPTDRRVVGVGRSTPTDPESPGAGHASGGSDLVVWSDDPYAKHGSTHFVLDPDAAAVWGLPSLLDDVVVNSHGILGWMESGGPGRSVRYVRWRS</sequence>
<gene>
    <name evidence="2" type="ORF">SAMN04488035_2541</name>
</gene>
<evidence type="ECO:0000313" key="3">
    <source>
        <dbReference type="Proteomes" id="UP000198520"/>
    </source>
</evidence>
<protein>
    <submittedName>
        <fullName evidence="2">Uncharacterized protein</fullName>
    </submittedName>
</protein>
<evidence type="ECO:0000256" key="1">
    <source>
        <dbReference type="SAM" id="MobiDB-lite"/>
    </source>
</evidence>
<feature type="region of interest" description="Disordered" evidence="1">
    <location>
        <begin position="36"/>
        <end position="65"/>
    </location>
</feature>
<dbReference type="RefSeq" id="WP_093379444.1">
    <property type="nucleotide sequence ID" value="NZ_BNAN01000001.1"/>
</dbReference>
<dbReference type="AlphaFoldDB" id="A0A1I2HTF6"/>
<reference evidence="3" key="1">
    <citation type="submission" date="2016-10" db="EMBL/GenBank/DDBJ databases">
        <authorList>
            <person name="Varghese N."/>
            <person name="Submissions S."/>
        </authorList>
    </citation>
    <scope>NUCLEOTIDE SEQUENCE [LARGE SCALE GENOMIC DNA]</scope>
    <source>
        <strain evidence="3">DSM 19083</strain>
    </source>
</reference>
<feature type="region of interest" description="Disordered" evidence="1">
    <location>
        <begin position="359"/>
        <end position="380"/>
    </location>
</feature>
<accession>A0A1I2HTF6</accession>
<name>A0A1I2HTF6_9MICO</name>
<proteinExistence type="predicted"/>
<dbReference type="OrthoDB" id="452682at2"/>
<dbReference type="STRING" id="285351.SAMN04488035_2541"/>
<keyword evidence="3" id="KW-1185">Reference proteome</keyword>
<evidence type="ECO:0000313" key="2">
    <source>
        <dbReference type="EMBL" id="SFF33485.1"/>
    </source>
</evidence>